<reference evidence="2" key="2">
    <citation type="submission" date="2022-11" db="EMBL/GenBank/DDBJ databases">
        <authorList>
            <person name="Johnson J.D."/>
        </authorList>
    </citation>
    <scope>NUCLEOTIDE SEQUENCE</scope>
    <source>
        <strain evidence="1">E28</strain>
        <strain evidence="2">E37</strain>
    </source>
</reference>
<evidence type="ECO:0000313" key="2">
    <source>
        <dbReference type="EMBL" id="WAK63095.1"/>
    </source>
</evidence>
<evidence type="ECO:0000313" key="3">
    <source>
        <dbReference type="Proteomes" id="UP001156410"/>
    </source>
</evidence>
<sequence>MINQHSKNKNTAHEVNLIKVPLLFFASVGKMAAPSVKFTWQPLSILKLNAILSTAKEKNA</sequence>
<evidence type="ECO:0000313" key="4">
    <source>
        <dbReference type="Proteomes" id="UP001209889"/>
    </source>
</evidence>
<organism evidence="2 3">
    <name type="scientific">Streptococcus macedonicus</name>
    <name type="common">Streptococcus gallolyticus macedonicus</name>
    <dbReference type="NCBI Taxonomy" id="59310"/>
    <lineage>
        <taxon>Bacteria</taxon>
        <taxon>Bacillati</taxon>
        <taxon>Bacillota</taxon>
        <taxon>Bacilli</taxon>
        <taxon>Lactobacillales</taxon>
        <taxon>Streptococcaceae</taxon>
        <taxon>Streptococcus</taxon>
    </lineage>
</organism>
<accession>A0A081JFF1</accession>
<dbReference type="EMBL" id="CP113440">
    <property type="protein sequence ID" value="WAK63095.1"/>
    <property type="molecule type" value="Genomic_DNA"/>
</dbReference>
<dbReference type="EMBL" id="JAPHJC010000022">
    <property type="protein sequence ID" value="MCW8678151.1"/>
    <property type="molecule type" value="Genomic_DNA"/>
</dbReference>
<dbReference type="Proteomes" id="UP001156410">
    <property type="component" value="Chromosome"/>
</dbReference>
<dbReference type="Proteomes" id="UP001209889">
    <property type="component" value="Unassembled WGS sequence"/>
</dbReference>
<keyword evidence="4" id="KW-1185">Reference proteome</keyword>
<name>A0A081JFF1_STRMC</name>
<dbReference type="AlphaFoldDB" id="A0A081JFF1"/>
<evidence type="ECO:0000313" key="1">
    <source>
        <dbReference type="EMBL" id="MCW8678151.1"/>
    </source>
</evidence>
<reference evidence="1" key="3">
    <citation type="submission" date="2024-05" db="EMBL/GenBank/DDBJ databases">
        <title>Streptococcus macedonicus and Acinetobacter baumannii: co-inhabitants of the cheese production environment.</title>
        <authorList>
            <person name="Johnson J."/>
            <person name="Curtin C."/>
            <person name="Waite-Cusic J."/>
        </authorList>
    </citation>
    <scope>NUCLEOTIDE SEQUENCE</scope>
    <source>
        <strain evidence="1">E28</strain>
    </source>
</reference>
<proteinExistence type="predicted"/>
<protein>
    <submittedName>
        <fullName evidence="2">Uncharacterized protein</fullName>
    </submittedName>
</protein>
<dbReference type="GeneID" id="93937357"/>
<reference evidence="2" key="1">
    <citation type="submission" date="2022-11" db="EMBL/GenBank/DDBJ databases">
        <title>Streptococcus macedonicus and Acinetobacter baumannii: co-inhabitants of the cheese production environment.</title>
        <authorList>
            <person name="Johnson J."/>
        </authorList>
    </citation>
    <scope>NUCLEOTIDE SEQUENCE</scope>
    <source>
        <strain evidence="2">E37</strain>
    </source>
</reference>
<dbReference type="RefSeq" id="WP_039671202.1">
    <property type="nucleotide sequence ID" value="NZ_CP113440.1"/>
</dbReference>
<gene>
    <name evidence="2" type="ORF">OQG81_10445</name>
    <name evidence="1" type="ORF">OQH01_06465</name>
</gene>